<protein>
    <submittedName>
        <fullName evidence="2">Uncharacterized protein</fullName>
    </submittedName>
</protein>
<keyword evidence="1" id="KW-0472">Membrane</keyword>
<organism evidence="2 3">
    <name type="scientific">Roseovarius tolerans</name>
    <dbReference type="NCBI Taxonomy" id="74031"/>
    <lineage>
        <taxon>Bacteria</taxon>
        <taxon>Pseudomonadati</taxon>
        <taxon>Pseudomonadota</taxon>
        <taxon>Alphaproteobacteria</taxon>
        <taxon>Rhodobacterales</taxon>
        <taxon>Roseobacteraceae</taxon>
        <taxon>Roseovarius</taxon>
    </lineage>
</organism>
<evidence type="ECO:0000256" key="1">
    <source>
        <dbReference type="SAM" id="Phobius"/>
    </source>
</evidence>
<dbReference type="AlphaFoldDB" id="A0A0L6CZ22"/>
<keyword evidence="3" id="KW-1185">Reference proteome</keyword>
<sequence length="277" mass="30957">MQTLNSFLPFIGILALIWALGALVFAIFPGNRVRRVKIAGITFAIFVVAIMASPGVERAAENQEMTDAGVSSREELAAVRAQQESDDAAAAEAVAAAESAAAVVSYVELVESQIAIVRELSAQEFTDSIDTIASYLFLINGWAQLIEEGRDFELTPEQEQVRQELLQTLSRNQVAVFPVVRDAYGPLLRQRLWEHDGHASTIGAGYRRIEIVNALFAANRNIADFHETVRDTLLELRFTRVDYKWFREDREFSYYTLEPPSDGTVGRWQGARFQPVD</sequence>
<dbReference type="PATRIC" id="fig|74031.6.peg.352"/>
<reference evidence="3" key="1">
    <citation type="submission" date="2015-07" db="EMBL/GenBank/DDBJ databases">
        <title>Draft Genome Sequence of Roseovarius tolerans EL-164, a producer of N-Acylated Alanine Methyl Esters (NAMEs).</title>
        <authorList>
            <person name="Voget S."/>
            <person name="Bruns H."/>
            <person name="Wagner-Doebler I."/>
            <person name="Schulz S."/>
            <person name="Daniel R."/>
        </authorList>
    </citation>
    <scope>NUCLEOTIDE SEQUENCE [LARGE SCALE GENOMIC DNA]</scope>
    <source>
        <strain evidence="3">EL-164</strain>
    </source>
</reference>
<comment type="caution">
    <text evidence="2">The sequence shown here is derived from an EMBL/GenBank/DDBJ whole genome shotgun (WGS) entry which is preliminary data.</text>
</comment>
<dbReference type="RefSeq" id="WP_050661300.1">
    <property type="nucleotide sequence ID" value="NZ_CP118494.1"/>
</dbReference>
<keyword evidence="1" id="KW-1133">Transmembrane helix</keyword>
<accession>A0A0L6CZ22</accession>
<keyword evidence="1" id="KW-0812">Transmembrane</keyword>
<feature type="transmembrane region" description="Helical" evidence="1">
    <location>
        <begin position="38"/>
        <end position="56"/>
    </location>
</feature>
<evidence type="ECO:0000313" key="2">
    <source>
        <dbReference type="EMBL" id="KNX42940.1"/>
    </source>
</evidence>
<dbReference type="OrthoDB" id="7872667at2"/>
<feature type="transmembrane region" description="Helical" evidence="1">
    <location>
        <begin position="6"/>
        <end position="26"/>
    </location>
</feature>
<dbReference type="Proteomes" id="UP000037046">
    <property type="component" value="Unassembled WGS sequence"/>
</dbReference>
<proteinExistence type="predicted"/>
<dbReference type="EMBL" id="LGVV01000003">
    <property type="protein sequence ID" value="KNX42940.1"/>
    <property type="molecule type" value="Genomic_DNA"/>
</dbReference>
<name>A0A0L6CZ22_9RHOB</name>
<evidence type="ECO:0000313" key="3">
    <source>
        <dbReference type="Proteomes" id="UP000037046"/>
    </source>
</evidence>
<gene>
    <name evidence="2" type="ORF">ROTO_03440</name>
</gene>